<protein>
    <submittedName>
        <fullName evidence="1">Uncharacterized protein</fullName>
    </submittedName>
</protein>
<name>A0A5J4KRF7_9CHLR</name>
<evidence type="ECO:0000313" key="2">
    <source>
        <dbReference type="Proteomes" id="UP000326912"/>
    </source>
</evidence>
<dbReference type="EMBL" id="BKZW01000002">
    <property type="protein sequence ID" value="GER89682.1"/>
    <property type="molecule type" value="Genomic_DNA"/>
</dbReference>
<dbReference type="AlphaFoldDB" id="A0A5J4KRF7"/>
<reference evidence="1 2" key="1">
    <citation type="submission" date="2019-10" db="EMBL/GenBank/DDBJ databases">
        <title>Dictyobacter vulcani sp. nov., within the class Ktedonobacteria, isolated from soil of volcanic Mt. Zao.</title>
        <authorList>
            <person name="Zheng Y."/>
            <person name="Wang C.M."/>
            <person name="Sakai Y."/>
            <person name="Abe K."/>
            <person name="Yokota A."/>
            <person name="Yabe S."/>
        </authorList>
    </citation>
    <scope>NUCLEOTIDE SEQUENCE [LARGE SCALE GENOMIC DNA]</scope>
    <source>
        <strain evidence="1 2">W12</strain>
    </source>
</reference>
<evidence type="ECO:0000313" key="1">
    <source>
        <dbReference type="EMBL" id="GER89682.1"/>
    </source>
</evidence>
<gene>
    <name evidence="1" type="ORF">KDW_38440</name>
</gene>
<keyword evidence="2" id="KW-1185">Reference proteome</keyword>
<accession>A0A5J4KRF7</accession>
<sequence length="169" mass="19255">MGTEKKSPAREKFDARPMPLMGVRTTLEHVRRHLYDIDILRDAERAGITPSVIYSALMMQPIDKTDAEKILKWLSKKHEIAPELTLADVDIPIYDDFMILHIICASGQDVENDYQLVYARDTNHARVLLKKWIEPLSYTHPNITISEQKSGVVIFGGPRIPGYISPKTN</sequence>
<organism evidence="1 2">
    <name type="scientific">Dictyobacter vulcani</name>
    <dbReference type="NCBI Taxonomy" id="2607529"/>
    <lineage>
        <taxon>Bacteria</taxon>
        <taxon>Bacillati</taxon>
        <taxon>Chloroflexota</taxon>
        <taxon>Ktedonobacteria</taxon>
        <taxon>Ktedonobacterales</taxon>
        <taxon>Dictyobacteraceae</taxon>
        <taxon>Dictyobacter</taxon>
    </lineage>
</organism>
<proteinExistence type="predicted"/>
<dbReference type="RefSeq" id="WP_151757542.1">
    <property type="nucleotide sequence ID" value="NZ_BKZW01000002.1"/>
</dbReference>
<comment type="caution">
    <text evidence="1">The sequence shown here is derived from an EMBL/GenBank/DDBJ whole genome shotgun (WGS) entry which is preliminary data.</text>
</comment>
<dbReference type="Proteomes" id="UP000326912">
    <property type="component" value="Unassembled WGS sequence"/>
</dbReference>